<organism evidence="2 3">
    <name type="scientific">Riccia fluitans</name>
    <dbReference type="NCBI Taxonomy" id="41844"/>
    <lineage>
        <taxon>Eukaryota</taxon>
        <taxon>Viridiplantae</taxon>
        <taxon>Streptophyta</taxon>
        <taxon>Embryophyta</taxon>
        <taxon>Marchantiophyta</taxon>
        <taxon>Marchantiopsida</taxon>
        <taxon>Marchantiidae</taxon>
        <taxon>Marchantiales</taxon>
        <taxon>Ricciaceae</taxon>
        <taxon>Riccia</taxon>
    </lineage>
</organism>
<name>A0ABD1YIP8_9MARC</name>
<feature type="compositionally biased region" description="Basic and acidic residues" evidence="1">
    <location>
        <begin position="1"/>
        <end position="13"/>
    </location>
</feature>
<evidence type="ECO:0000313" key="2">
    <source>
        <dbReference type="EMBL" id="KAL2630370.1"/>
    </source>
</evidence>
<comment type="caution">
    <text evidence="2">The sequence shown here is derived from an EMBL/GenBank/DDBJ whole genome shotgun (WGS) entry which is preliminary data.</text>
</comment>
<evidence type="ECO:0000313" key="3">
    <source>
        <dbReference type="Proteomes" id="UP001605036"/>
    </source>
</evidence>
<proteinExistence type="predicted"/>
<evidence type="ECO:0000256" key="1">
    <source>
        <dbReference type="SAM" id="MobiDB-lite"/>
    </source>
</evidence>
<feature type="region of interest" description="Disordered" evidence="1">
    <location>
        <begin position="1"/>
        <end position="62"/>
    </location>
</feature>
<dbReference type="Proteomes" id="UP001605036">
    <property type="component" value="Unassembled WGS sequence"/>
</dbReference>
<protein>
    <submittedName>
        <fullName evidence="2">Uncharacterized protein</fullName>
    </submittedName>
</protein>
<reference evidence="2 3" key="1">
    <citation type="submission" date="2024-09" db="EMBL/GenBank/DDBJ databases">
        <title>Chromosome-scale assembly of Riccia fluitans.</title>
        <authorList>
            <person name="Paukszto L."/>
            <person name="Sawicki J."/>
            <person name="Karawczyk K."/>
            <person name="Piernik-Szablinska J."/>
            <person name="Szczecinska M."/>
            <person name="Mazdziarz M."/>
        </authorList>
    </citation>
    <scope>NUCLEOTIDE SEQUENCE [LARGE SCALE GENOMIC DNA]</scope>
    <source>
        <strain evidence="2">Rf_01</strain>
        <tissue evidence="2">Aerial parts of the thallus</tissue>
    </source>
</reference>
<dbReference type="AlphaFoldDB" id="A0ABD1YIP8"/>
<keyword evidence="3" id="KW-1185">Reference proteome</keyword>
<feature type="compositionally biased region" description="Low complexity" evidence="1">
    <location>
        <begin position="15"/>
        <end position="26"/>
    </location>
</feature>
<accession>A0ABD1YIP8</accession>
<sequence length="99" mass="10550">MTRNLDKVKEKVPNRPSDPSASCASSSRRDPLVPFTGGKRGGEVSRSSQPQGSVNAGLSQLMPSSVPPNLSSILATLNVDQEQMSFSFAEAEAIFLRSI</sequence>
<feature type="compositionally biased region" description="Polar residues" evidence="1">
    <location>
        <begin position="45"/>
        <end position="62"/>
    </location>
</feature>
<gene>
    <name evidence="2" type="ORF">R1flu_015056</name>
</gene>
<dbReference type="EMBL" id="JBHFFA010000004">
    <property type="protein sequence ID" value="KAL2630370.1"/>
    <property type="molecule type" value="Genomic_DNA"/>
</dbReference>